<proteinExistence type="inferred from homology"/>
<evidence type="ECO:0000256" key="1">
    <source>
        <dbReference type="ARBA" id="ARBA00009932"/>
    </source>
</evidence>
<dbReference type="Gene3D" id="1.10.238.190">
    <property type="match status" value="1"/>
</dbReference>
<keyword evidence="4" id="KW-1185">Reference proteome</keyword>
<dbReference type="AlphaFoldDB" id="A0A6P3YAA0"/>
<dbReference type="Proteomes" id="UP000515204">
    <property type="component" value="Unplaced"/>
</dbReference>
<evidence type="ECO:0000256" key="2">
    <source>
        <dbReference type="SAM" id="SignalP"/>
    </source>
</evidence>
<dbReference type="InterPro" id="IPR055216">
    <property type="entry name" value="Sol_i_2/4"/>
</dbReference>
<feature type="chain" id="PRO_5027833037" evidence="2">
    <location>
        <begin position="21"/>
        <end position="128"/>
    </location>
</feature>
<dbReference type="OrthoDB" id="7554597at2759"/>
<protein>
    <submittedName>
        <fullName evidence="5">Uncharacterized protein LOC106750853</fullName>
    </submittedName>
</protein>
<name>A0A6P3YAA0_DINQU</name>
<comment type="similarity">
    <text evidence="1">Belongs to the ant venom allergen 2/4 family.</text>
</comment>
<feature type="domain" description="Ant venom allergen Sol i 2/4" evidence="3">
    <location>
        <begin position="35"/>
        <end position="124"/>
    </location>
</feature>
<organism evidence="4 5">
    <name type="scientific">Dinoponera quadriceps</name>
    <name type="common">South American ant</name>
    <dbReference type="NCBI Taxonomy" id="609295"/>
    <lineage>
        <taxon>Eukaryota</taxon>
        <taxon>Metazoa</taxon>
        <taxon>Ecdysozoa</taxon>
        <taxon>Arthropoda</taxon>
        <taxon>Hexapoda</taxon>
        <taxon>Insecta</taxon>
        <taxon>Pterygota</taxon>
        <taxon>Neoptera</taxon>
        <taxon>Endopterygota</taxon>
        <taxon>Hymenoptera</taxon>
        <taxon>Apocrita</taxon>
        <taxon>Aculeata</taxon>
        <taxon>Formicoidea</taxon>
        <taxon>Formicidae</taxon>
        <taxon>Ponerinae</taxon>
        <taxon>Ponerini</taxon>
        <taxon>Dinoponera</taxon>
    </lineage>
</organism>
<dbReference type="GeneID" id="106750853"/>
<dbReference type="InterPro" id="IPR038211">
    <property type="entry name" value="Ant_venon_allerg_soli_2/4_sf"/>
</dbReference>
<feature type="signal peptide" evidence="2">
    <location>
        <begin position="1"/>
        <end position="20"/>
    </location>
</feature>
<accession>A0A6P3YAA0</accession>
<sequence length="128" mass="14650">MKTWVIIIGVLAVKTVAVYGFKAEIVQKYNEDTKKCTEEIGGSLTEYRPDILYCVTVRDGEVLNDKYEYKKEKTLERLGDLISDSDKLKQARMIYSKCYDNVVQTGITGKQQTLKIITCLEPMMPLLQ</sequence>
<dbReference type="KEGG" id="dqu:106750853"/>
<evidence type="ECO:0000259" key="3">
    <source>
        <dbReference type="Pfam" id="PF22750"/>
    </source>
</evidence>
<evidence type="ECO:0000313" key="4">
    <source>
        <dbReference type="Proteomes" id="UP000515204"/>
    </source>
</evidence>
<evidence type="ECO:0000313" key="5">
    <source>
        <dbReference type="RefSeq" id="XP_014486947.1"/>
    </source>
</evidence>
<keyword evidence="2" id="KW-0732">Signal</keyword>
<dbReference type="Pfam" id="PF22750">
    <property type="entry name" value="Sol_i_2"/>
    <property type="match status" value="1"/>
</dbReference>
<reference evidence="5" key="1">
    <citation type="submission" date="2025-08" db="UniProtKB">
        <authorList>
            <consortium name="RefSeq"/>
        </authorList>
    </citation>
    <scope>IDENTIFICATION</scope>
</reference>
<dbReference type="RefSeq" id="XP_014486947.1">
    <property type="nucleotide sequence ID" value="XM_014631461.1"/>
</dbReference>
<gene>
    <name evidence="5" type="primary">LOC106750853</name>
</gene>